<proteinExistence type="predicted"/>
<organism evidence="1 2">
    <name type="scientific">Prevotella corporis</name>
    <dbReference type="NCBI Taxonomy" id="28128"/>
    <lineage>
        <taxon>Bacteria</taxon>
        <taxon>Pseudomonadati</taxon>
        <taxon>Bacteroidota</taxon>
        <taxon>Bacteroidia</taxon>
        <taxon>Bacteroidales</taxon>
        <taxon>Prevotellaceae</taxon>
        <taxon>Prevotella</taxon>
    </lineage>
</organism>
<accession>A0A133PT08</accession>
<name>A0A133PT08_9BACT</name>
<dbReference type="PATRIC" id="fig|28128.5.peg.2883"/>
<protein>
    <submittedName>
        <fullName evidence="1">Uncharacterized protein</fullName>
    </submittedName>
</protein>
<comment type="caution">
    <text evidence="1">The sequence shown here is derived from an EMBL/GenBank/DDBJ whole genome shotgun (WGS) entry which is preliminary data.</text>
</comment>
<keyword evidence="2" id="KW-1185">Reference proteome</keyword>
<dbReference type="EMBL" id="LRQG01000263">
    <property type="protein sequence ID" value="KXA31947.1"/>
    <property type="molecule type" value="Genomic_DNA"/>
</dbReference>
<sequence>MSYCELQFAAAVAHLICIKKRTSFEQKTSIFIVPMPKRCTFATSQRQKG</sequence>
<evidence type="ECO:0000313" key="1">
    <source>
        <dbReference type="EMBL" id="KXA31947.1"/>
    </source>
</evidence>
<dbReference type="STRING" id="28128.HMPREF3226_02798"/>
<dbReference type="Proteomes" id="UP000070533">
    <property type="component" value="Unassembled WGS sequence"/>
</dbReference>
<evidence type="ECO:0000313" key="2">
    <source>
        <dbReference type="Proteomes" id="UP000070533"/>
    </source>
</evidence>
<dbReference type="AlphaFoldDB" id="A0A133PT08"/>
<gene>
    <name evidence="1" type="ORF">HMPREF3226_02798</name>
</gene>
<reference evidence="2" key="1">
    <citation type="submission" date="2016-01" db="EMBL/GenBank/DDBJ databases">
        <authorList>
            <person name="Mitreva M."/>
            <person name="Pepin K.H."/>
            <person name="Mihindukulasuriya K.A."/>
            <person name="Fulton R."/>
            <person name="Fronick C."/>
            <person name="O'Laughlin M."/>
            <person name="Miner T."/>
            <person name="Herter B."/>
            <person name="Rosa B.A."/>
            <person name="Cordes M."/>
            <person name="Tomlinson C."/>
            <person name="Wollam A."/>
            <person name="Palsikar V.B."/>
            <person name="Mardis E.R."/>
            <person name="Wilson R.K."/>
        </authorList>
    </citation>
    <scope>NUCLEOTIDE SEQUENCE [LARGE SCALE GENOMIC DNA]</scope>
    <source>
        <strain evidence="2">MJR7716</strain>
    </source>
</reference>